<reference evidence="3" key="1">
    <citation type="submission" date="2016-10" db="EMBL/GenBank/DDBJ databases">
        <authorList>
            <person name="Varghese N."/>
            <person name="Submissions S."/>
        </authorList>
    </citation>
    <scope>NUCLEOTIDE SEQUENCE [LARGE SCALE GENOMIC DNA]</scope>
    <source>
        <strain evidence="3">DSM 217</strain>
    </source>
</reference>
<evidence type="ECO:0000256" key="1">
    <source>
        <dbReference type="SAM" id="MobiDB-lite"/>
    </source>
</evidence>
<dbReference type="EMBL" id="FNNZ01000003">
    <property type="protein sequence ID" value="SDW39989.1"/>
    <property type="molecule type" value="Genomic_DNA"/>
</dbReference>
<proteinExistence type="predicted"/>
<sequence>MTKRKRQPQPQPQPLSSELRESLPRVNLDARIGSVRYEVDHG</sequence>
<name>A0A1H2T9Q4_THIRO</name>
<dbReference type="AlphaFoldDB" id="A0A1H2T9Q4"/>
<feature type="region of interest" description="Disordered" evidence="1">
    <location>
        <begin position="1"/>
        <end position="24"/>
    </location>
</feature>
<accession>A0A1H2T9Q4</accession>
<keyword evidence="3" id="KW-1185">Reference proteome</keyword>
<dbReference type="RefSeq" id="WP_281241807.1">
    <property type="nucleotide sequence ID" value="NZ_FNNZ01000003.1"/>
</dbReference>
<organism evidence="2 3">
    <name type="scientific">Thiocapsa roseopersicina</name>
    <dbReference type="NCBI Taxonomy" id="1058"/>
    <lineage>
        <taxon>Bacteria</taxon>
        <taxon>Pseudomonadati</taxon>
        <taxon>Pseudomonadota</taxon>
        <taxon>Gammaproteobacteria</taxon>
        <taxon>Chromatiales</taxon>
        <taxon>Chromatiaceae</taxon>
        <taxon>Thiocapsa</taxon>
    </lineage>
</organism>
<protein>
    <submittedName>
        <fullName evidence="2">Uncharacterized protein</fullName>
    </submittedName>
</protein>
<dbReference type="STRING" id="1058.SAMN05421783_103333"/>
<evidence type="ECO:0000313" key="3">
    <source>
        <dbReference type="Proteomes" id="UP000198816"/>
    </source>
</evidence>
<gene>
    <name evidence="2" type="ORF">SAMN05421783_103333</name>
</gene>
<evidence type="ECO:0000313" key="2">
    <source>
        <dbReference type="EMBL" id="SDW39989.1"/>
    </source>
</evidence>
<dbReference type="Proteomes" id="UP000198816">
    <property type="component" value="Unassembled WGS sequence"/>
</dbReference>